<comment type="caution">
    <text evidence="3">The sequence shown here is derived from an EMBL/GenBank/DDBJ whole genome shotgun (WGS) entry which is preliminary data.</text>
</comment>
<feature type="domain" description="Extracellular endo-alpha-(1-&gt;5)-L-arabinanase C-terminal" evidence="2">
    <location>
        <begin position="18"/>
        <end position="82"/>
    </location>
</feature>
<dbReference type="RefSeq" id="WP_344849950.1">
    <property type="nucleotide sequence ID" value="NZ_BAABBY010000002.1"/>
</dbReference>
<feature type="signal peptide" evidence="1">
    <location>
        <begin position="1"/>
        <end position="18"/>
    </location>
</feature>
<sequence>MKILITFLLCVTGFVSQAQTSKELIGKWKLVKETTNGVVKTPDNVYQVFMEGGKFEGINGNNSRTGKWKLSEDNKKLTVRISIVSIKFDVEYFDAKKRIISSDKIGTLEYEKVE</sequence>
<organism evidence="3 4">
    <name type="scientific">Pedobacter jeongneungensis</name>
    <dbReference type="NCBI Taxonomy" id="947309"/>
    <lineage>
        <taxon>Bacteria</taxon>
        <taxon>Pseudomonadati</taxon>
        <taxon>Bacteroidota</taxon>
        <taxon>Sphingobacteriia</taxon>
        <taxon>Sphingobacteriales</taxon>
        <taxon>Sphingobacteriaceae</taxon>
        <taxon>Pedobacter</taxon>
    </lineage>
</organism>
<dbReference type="Proteomes" id="UP001501772">
    <property type="component" value="Unassembled WGS sequence"/>
</dbReference>
<evidence type="ECO:0000313" key="4">
    <source>
        <dbReference type="Proteomes" id="UP001501772"/>
    </source>
</evidence>
<name>A0ABP8B782_9SPHI</name>
<keyword evidence="4" id="KW-1185">Reference proteome</keyword>
<dbReference type="InterPro" id="IPR032291">
    <property type="entry name" value="Abn2_C"/>
</dbReference>
<evidence type="ECO:0000256" key="1">
    <source>
        <dbReference type="SAM" id="SignalP"/>
    </source>
</evidence>
<dbReference type="Pfam" id="PF16369">
    <property type="entry name" value="GH43_C"/>
    <property type="match status" value="1"/>
</dbReference>
<proteinExistence type="predicted"/>
<keyword evidence="1" id="KW-0732">Signal</keyword>
<dbReference type="EMBL" id="BAABBY010000002">
    <property type="protein sequence ID" value="GAA4199491.1"/>
    <property type="molecule type" value="Genomic_DNA"/>
</dbReference>
<gene>
    <name evidence="3" type="ORF">GCM10022289_09930</name>
</gene>
<protein>
    <recommendedName>
        <fullName evidence="2">Extracellular endo-alpha-(1-&gt;5)-L-arabinanase C-terminal domain-containing protein</fullName>
    </recommendedName>
</protein>
<evidence type="ECO:0000259" key="2">
    <source>
        <dbReference type="Pfam" id="PF16369"/>
    </source>
</evidence>
<reference evidence="4" key="1">
    <citation type="journal article" date="2019" name="Int. J. Syst. Evol. Microbiol.">
        <title>The Global Catalogue of Microorganisms (GCM) 10K type strain sequencing project: providing services to taxonomists for standard genome sequencing and annotation.</title>
        <authorList>
            <consortium name="The Broad Institute Genomics Platform"/>
            <consortium name="The Broad Institute Genome Sequencing Center for Infectious Disease"/>
            <person name="Wu L."/>
            <person name="Ma J."/>
        </authorList>
    </citation>
    <scope>NUCLEOTIDE SEQUENCE [LARGE SCALE GENOMIC DNA]</scope>
    <source>
        <strain evidence="4">JCM 17626</strain>
    </source>
</reference>
<evidence type="ECO:0000313" key="3">
    <source>
        <dbReference type="EMBL" id="GAA4199491.1"/>
    </source>
</evidence>
<accession>A0ABP8B782</accession>
<feature type="chain" id="PRO_5046613062" description="Extracellular endo-alpha-(1-&gt;5)-L-arabinanase C-terminal domain-containing protein" evidence="1">
    <location>
        <begin position="19"/>
        <end position="114"/>
    </location>
</feature>